<gene>
    <name evidence="3" type="ORF">HMPREF3230_00627</name>
</gene>
<evidence type="ECO:0000313" key="4">
    <source>
        <dbReference type="Proteomes" id="UP000070505"/>
    </source>
</evidence>
<dbReference type="EMBL" id="LSRC01000022">
    <property type="protein sequence ID" value="KXI17675.1"/>
    <property type="molecule type" value="Genomic_DNA"/>
</dbReference>
<dbReference type="RefSeq" id="WP_075523488.1">
    <property type="nucleotide sequence ID" value="NZ_KQ961858.1"/>
</dbReference>
<feature type="transmembrane region" description="Helical" evidence="1">
    <location>
        <begin position="299"/>
        <end position="322"/>
    </location>
</feature>
<organism evidence="3 4">
    <name type="scientific">Gardnerella vaginalis</name>
    <dbReference type="NCBI Taxonomy" id="2702"/>
    <lineage>
        <taxon>Bacteria</taxon>
        <taxon>Bacillati</taxon>
        <taxon>Actinomycetota</taxon>
        <taxon>Actinomycetes</taxon>
        <taxon>Bifidobacteriales</taxon>
        <taxon>Bifidobacteriaceae</taxon>
        <taxon>Gardnerella</taxon>
    </lineage>
</organism>
<keyword evidence="1" id="KW-1133">Transmembrane helix</keyword>
<feature type="transmembrane region" description="Helical" evidence="1">
    <location>
        <begin position="175"/>
        <end position="197"/>
    </location>
</feature>
<keyword evidence="1" id="KW-0472">Membrane</keyword>
<feature type="transmembrane region" description="Helical" evidence="1">
    <location>
        <begin position="445"/>
        <end position="472"/>
    </location>
</feature>
<reference evidence="3 4" key="1">
    <citation type="submission" date="2016-02" db="EMBL/GenBank/DDBJ databases">
        <authorList>
            <person name="Wen L."/>
            <person name="He K."/>
            <person name="Yang H."/>
        </authorList>
    </citation>
    <scope>NUCLEOTIDE SEQUENCE [LARGE SCALE GENOMIC DNA]</scope>
    <source>
        <strain evidence="3 4">CMW7778B</strain>
    </source>
</reference>
<feature type="transmembrane region" description="Helical" evidence="1">
    <location>
        <begin position="507"/>
        <end position="524"/>
    </location>
</feature>
<feature type="domain" description="Glycosyltransferase RgtA/B/C/D-like" evidence="2">
    <location>
        <begin position="161"/>
        <end position="310"/>
    </location>
</feature>
<accession>A0A135Z7R2</accession>
<sequence length="569" mass="64263">MIERLQHMSVMLGRFFSNAVVWCSAIFFSALAVTSLILSAHLIPGQYELEFWWFQSPFVLIISVLIFALIYYARRKNIVDKINLRIVAIVVFAYMIISGFVWILITNVWPEWDSAFLFTAAKYYLDPNQTPVNCAVDTSQLAFIICPGGYLTRFPFQMPLAFLIKLLIAAFGSNAYFIFEVLNIVCSAVTGVLIAYYANILFKNKSVTLLSLLLYALFLPMIFYTTFAYGNTLCLPFVFGALILHAKNIRTGLWWQAIASMLCMFFAMLLKSTMAYCLLAMIVVWIISALKSKKFKHAVCVLIALACFMSNNIAVSAISGSFNQNAKNGLPSTVWIAMGTDPVRKIGPNNPGWYSGYPASFDVKTYNKENIKKDSTTRLANNIKHFVNNPSDALSFFTKKLASEWLEPTYESLLASSWRWRGTSGQALLSRKMNRYLRSIYEGKLGVVVFTFLDALQFMLAAFVAVFLCVMLRKRKMLSKKDICGLEFEKDSSNGLLGKLSDIPCEYLTSFVIVCGMLVLYLMWEAQAQYILPAYLLIIPYAARGFDMLLSCYENRSAHNSKAAYPSNN</sequence>
<proteinExistence type="predicted"/>
<evidence type="ECO:0000259" key="2">
    <source>
        <dbReference type="Pfam" id="PF13231"/>
    </source>
</evidence>
<dbReference type="PATRIC" id="fig|2702.101.peg.613"/>
<evidence type="ECO:0000313" key="3">
    <source>
        <dbReference type="EMBL" id="KXI17675.1"/>
    </source>
</evidence>
<feature type="transmembrane region" description="Helical" evidence="1">
    <location>
        <begin position="20"/>
        <end position="40"/>
    </location>
</feature>
<keyword evidence="1" id="KW-0812">Transmembrane</keyword>
<feature type="transmembrane region" description="Helical" evidence="1">
    <location>
        <begin position="254"/>
        <end position="287"/>
    </location>
</feature>
<protein>
    <recommendedName>
        <fullName evidence="2">Glycosyltransferase RgtA/B/C/D-like domain-containing protein</fullName>
    </recommendedName>
</protein>
<dbReference type="InterPro" id="IPR038731">
    <property type="entry name" value="RgtA/B/C-like"/>
</dbReference>
<dbReference type="Proteomes" id="UP000070505">
    <property type="component" value="Unassembled WGS sequence"/>
</dbReference>
<dbReference type="Pfam" id="PF13231">
    <property type="entry name" value="PMT_2"/>
    <property type="match status" value="1"/>
</dbReference>
<evidence type="ECO:0000256" key="1">
    <source>
        <dbReference type="SAM" id="Phobius"/>
    </source>
</evidence>
<feature type="transmembrane region" description="Helical" evidence="1">
    <location>
        <begin position="52"/>
        <end position="72"/>
    </location>
</feature>
<feature type="transmembrane region" description="Helical" evidence="1">
    <location>
        <begin position="209"/>
        <end position="242"/>
    </location>
</feature>
<name>A0A135Z7R2_GARVA</name>
<feature type="transmembrane region" description="Helical" evidence="1">
    <location>
        <begin position="84"/>
        <end position="105"/>
    </location>
</feature>
<comment type="caution">
    <text evidence="3">The sequence shown here is derived from an EMBL/GenBank/DDBJ whole genome shotgun (WGS) entry which is preliminary data.</text>
</comment>
<dbReference type="AlphaFoldDB" id="A0A135Z7R2"/>